<sequence>MRIRRGLDNPRSQGEWLAYGQQIAEPGAALYSCIYNWSPDQCIVPTLLSELASDKVTLYEHAHFVAMLAAVGVNVKSGGKSVLMDESSS</sequence>
<organism evidence="1 2">
    <name type="scientific">Botrytis elliptica</name>
    <dbReference type="NCBI Taxonomy" id="278938"/>
    <lineage>
        <taxon>Eukaryota</taxon>
        <taxon>Fungi</taxon>
        <taxon>Dikarya</taxon>
        <taxon>Ascomycota</taxon>
        <taxon>Pezizomycotina</taxon>
        <taxon>Leotiomycetes</taxon>
        <taxon>Helotiales</taxon>
        <taxon>Sclerotiniaceae</taxon>
        <taxon>Botrytis</taxon>
    </lineage>
</organism>
<proteinExistence type="predicted"/>
<evidence type="ECO:0000313" key="1">
    <source>
        <dbReference type="EMBL" id="TGO74154.1"/>
    </source>
</evidence>
<comment type="caution">
    <text evidence="1">The sequence shown here is derived from an EMBL/GenBank/DDBJ whole genome shotgun (WGS) entry which is preliminary data.</text>
</comment>
<accession>A0A4Z1JLG1</accession>
<reference evidence="1 2" key="1">
    <citation type="submission" date="2017-12" db="EMBL/GenBank/DDBJ databases">
        <title>Comparative genomics of Botrytis spp.</title>
        <authorList>
            <person name="Valero-Jimenez C.A."/>
            <person name="Tapia P."/>
            <person name="Veloso J."/>
            <person name="Silva-Moreno E."/>
            <person name="Staats M."/>
            <person name="Valdes J.H."/>
            <person name="Van Kan J.A.L."/>
        </authorList>
    </citation>
    <scope>NUCLEOTIDE SEQUENCE [LARGE SCALE GENOMIC DNA]</scope>
    <source>
        <strain evidence="1 2">Be9601</strain>
    </source>
</reference>
<keyword evidence="2" id="KW-1185">Reference proteome</keyword>
<dbReference type="Proteomes" id="UP000297229">
    <property type="component" value="Unassembled WGS sequence"/>
</dbReference>
<dbReference type="AlphaFoldDB" id="A0A4Z1JLG1"/>
<dbReference type="EMBL" id="PQXM01000302">
    <property type="protein sequence ID" value="TGO74154.1"/>
    <property type="molecule type" value="Genomic_DNA"/>
</dbReference>
<evidence type="ECO:0000313" key="2">
    <source>
        <dbReference type="Proteomes" id="UP000297229"/>
    </source>
</evidence>
<name>A0A4Z1JLG1_9HELO</name>
<gene>
    <name evidence="1" type="ORF">BELL_0304g00090</name>
</gene>
<protein>
    <submittedName>
        <fullName evidence="1">Uncharacterized protein</fullName>
    </submittedName>
</protein>